<dbReference type="AlphaFoldDB" id="A0AA88KX45"/>
<dbReference type="Proteomes" id="UP001187531">
    <property type="component" value="Unassembled WGS sequence"/>
</dbReference>
<evidence type="ECO:0000313" key="1">
    <source>
        <dbReference type="EMBL" id="KAK2705386.1"/>
    </source>
</evidence>
<protein>
    <submittedName>
        <fullName evidence="1">Uncharacterized protein</fullName>
    </submittedName>
</protein>
<gene>
    <name evidence="1" type="ORF">QYM36_017431</name>
</gene>
<organism evidence="1 2">
    <name type="scientific">Artemia franciscana</name>
    <name type="common">Brine shrimp</name>
    <name type="synonym">Artemia sanfranciscana</name>
    <dbReference type="NCBI Taxonomy" id="6661"/>
    <lineage>
        <taxon>Eukaryota</taxon>
        <taxon>Metazoa</taxon>
        <taxon>Ecdysozoa</taxon>
        <taxon>Arthropoda</taxon>
        <taxon>Crustacea</taxon>
        <taxon>Branchiopoda</taxon>
        <taxon>Anostraca</taxon>
        <taxon>Artemiidae</taxon>
        <taxon>Artemia</taxon>
    </lineage>
</organism>
<evidence type="ECO:0000313" key="2">
    <source>
        <dbReference type="Proteomes" id="UP001187531"/>
    </source>
</evidence>
<dbReference type="PANTHER" id="PTHR33244:SF3">
    <property type="entry name" value="PEPTIDASE A2 DOMAIN-CONTAINING PROTEIN"/>
    <property type="match status" value="1"/>
</dbReference>
<keyword evidence="2" id="KW-1185">Reference proteome</keyword>
<dbReference type="EMBL" id="JAVRJZ010000021">
    <property type="protein sequence ID" value="KAK2705386.1"/>
    <property type="molecule type" value="Genomic_DNA"/>
</dbReference>
<accession>A0AA88KX45</accession>
<sequence length="118" mass="13540">MVKAAESKSDPYLALLEYQSTPIDGFALAQIMVGHQLRSLLPSITQTLQPGAFQFNQFRQQREKAQEKQSKHYNQQARNMEPLKTGQKVWVQLTDQGTWKKVTVCKTDDSPCSYYVPF</sequence>
<proteinExistence type="predicted"/>
<dbReference type="PANTHER" id="PTHR33244">
    <property type="entry name" value="INTEGRASE CATALYTIC DOMAIN-CONTAINING PROTEIN-RELATED"/>
    <property type="match status" value="1"/>
</dbReference>
<reference evidence="1" key="1">
    <citation type="submission" date="2023-07" db="EMBL/GenBank/DDBJ databases">
        <title>Chromosome-level genome assembly of Artemia franciscana.</title>
        <authorList>
            <person name="Jo E."/>
        </authorList>
    </citation>
    <scope>NUCLEOTIDE SEQUENCE</scope>
    <source>
        <tissue evidence="1">Whole body</tissue>
    </source>
</reference>
<comment type="caution">
    <text evidence="1">The sequence shown here is derived from an EMBL/GenBank/DDBJ whole genome shotgun (WGS) entry which is preliminary data.</text>
</comment>
<name>A0AA88KX45_ARTSF</name>